<organism evidence="1 2">
    <name type="scientific">Vibrio cholerae</name>
    <dbReference type="NCBI Taxonomy" id="666"/>
    <lineage>
        <taxon>Bacteria</taxon>
        <taxon>Pseudomonadati</taxon>
        <taxon>Pseudomonadota</taxon>
        <taxon>Gammaproteobacteria</taxon>
        <taxon>Vibrionales</taxon>
        <taxon>Vibrionaceae</taxon>
        <taxon>Vibrio</taxon>
    </lineage>
</organism>
<sequence>MNANEKNLSMTETQQIIFNKGFHAYYCGGVNPYNGTGKKWWNLGWEAAKEEMDLFCEDGLLQN</sequence>
<reference evidence="1 2" key="1">
    <citation type="submission" date="2019-02" db="EMBL/GenBank/DDBJ databases">
        <title>Genomic plasticity associated with the antimicrobial resistance in Vibrio cholerae.</title>
        <authorList>
            <person name="Verma J."/>
            <person name="Bag S."/>
            <person name="Saha B."/>
            <person name="Kumar P."/>
            <person name="Ghosh T.S."/>
            <person name="Dayal M."/>
            <person name="Senapati T."/>
            <person name="Mehra S."/>
            <person name="Dey P."/>
            <person name="Desigamani A."/>
            <person name="Kumar D."/>
            <person name="Rana P."/>
            <person name="Kumar B."/>
            <person name="Maiti T.K."/>
            <person name="Sharma N.C."/>
            <person name="Bhadra R.K."/>
            <person name="Mutreja A."/>
            <person name="Nair G.B."/>
            <person name="Ramamurthy T."/>
            <person name="Das B."/>
        </authorList>
    </citation>
    <scope>NUCLEOTIDE SEQUENCE [LARGE SCALE GENOMIC DNA]</scope>
    <source>
        <strain evidence="1 2">IDH06781</strain>
    </source>
</reference>
<proteinExistence type="predicted"/>
<protein>
    <submittedName>
        <fullName evidence="1">Uncharacterized protein</fullName>
    </submittedName>
</protein>
<comment type="caution">
    <text evidence="1">The sequence shown here is derived from an EMBL/GenBank/DDBJ whole genome shotgun (WGS) entry which is preliminary data.</text>
</comment>
<dbReference type="AlphaFoldDB" id="A0A7Z7VLL0"/>
<evidence type="ECO:0000313" key="1">
    <source>
        <dbReference type="EMBL" id="TBM41318.1"/>
    </source>
</evidence>
<accession>A0A7Z7VLL0</accession>
<name>A0A7Z7VLL0_VIBCL</name>
<dbReference type="EMBL" id="SISP01000020">
    <property type="protein sequence ID" value="TBM41318.1"/>
    <property type="molecule type" value="Genomic_DNA"/>
</dbReference>
<evidence type="ECO:0000313" key="2">
    <source>
        <dbReference type="Proteomes" id="UP000294145"/>
    </source>
</evidence>
<dbReference type="Proteomes" id="UP000294145">
    <property type="component" value="Unassembled WGS sequence"/>
</dbReference>
<dbReference type="RefSeq" id="WP_114709050.1">
    <property type="nucleotide sequence ID" value="NZ_JACWKW010000009.1"/>
</dbReference>
<gene>
    <name evidence="1" type="ORF">EYB64_12145</name>
</gene>